<dbReference type="InterPro" id="IPR043760">
    <property type="entry name" value="PycTM_dom"/>
</dbReference>
<comment type="subcellular location">
    <subcellularLocation>
        <location evidence="1">Cell membrane</location>
    </subcellularLocation>
</comment>
<reference evidence="10 11" key="1">
    <citation type="submission" date="2023-06" db="EMBL/GenBank/DDBJ databases">
        <authorList>
            <person name="Oyuntsetseg B."/>
            <person name="Kim S.B."/>
        </authorList>
    </citation>
    <scope>NUCLEOTIDE SEQUENCE [LARGE SCALE GENOMIC DNA]</scope>
    <source>
        <strain evidence="10 11">2-2</strain>
    </source>
</reference>
<dbReference type="RefSeq" id="WP_285458638.1">
    <property type="nucleotide sequence ID" value="NZ_CP127173.1"/>
</dbReference>
<keyword evidence="5 8" id="KW-1133">Transmembrane helix</keyword>
<evidence type="ECO:0000256" key="4">
    <source>
        <dbReference type="ARBA" id="ARBA00022741"/>
    </source>
</evidence>
<evidence type="ECO:0000256" key="1">
    <source>
        <dbReference type="ARBA" id="ARBA00004236"/>
    </source>
</evidence>
<accession>A0ABY8XZF2</accession>
<evidence type="ECO:0000256" key="5">
    <source>
        <dbReference type="ARBA" id="ARBA00022989"/>
    </source>
</evidence>
<feature type="domain" description="Pycsar effector protein" evidence="9">
    <location>
        <begin position="21"/>
        <end position="162"/>
    </location>
</feature>
<organism evidence="10 11">
    <name type="scientific">Amycolatopsis nalaikhensis</name>
    <dbReference type="NCBI Taxonomy" id="715472"/>
    <lineage>
        <taxon>Bacteria</taxon>
        <taxon>Bacillati</taxon>
        <taxon>Actinomycetota</taxon>
        <taxon>Actinomycetes</taxon>
        <taxon>Pseudonocardiales</taxon>
        <taxon>Pseudonocardiaceae</taxon>
        <taxon>Amycolatopsis</taxon>
    </lineage>
</organism>
<dbReference type="Proteomes" id="UP001227101">
    <property type="component" value="Chromosome"/>
</dbReference>
<evidence type="ECO:0000256" key="2">
    <source>
        <dbReference type="ARBA" id="ARBA00022475"/>
    </source>
</evidence>
<evidence type="ECO:0000259" key="9">
    <source>
        <dbReference type="Pfam" id="PF18967"/>
    </source>
</evidence>
<evidence type="ECO:0000256" key="6">
    <source>
        <dbReference type="ARBA" id="ARBA00023118"/>
    </source>
</evidence>
<keyword evidence="11" id="KW-1185">Reference proteome</keyword>
<sequence>MRMRKNRAHHLSPIDDLHLAVHLIGELNRAIVAADTKAGLMLGTTGFVLAGLVAVSRTTGQHSGLATLGAVPVLLALLVCAGFLLATLRPRLPGAGRANWFSFPDFPRGTSCRPDLRELADQAWQQVALLTAIARRKHRTFRVALGWGGACLATFVFWFGVVLLIPAP</sequence>
<feature type="transmembrane region" description="Helical" evidence="8">
    <location>
        <begin position="38"/>
        <end position="56"/>
    </location>
</feature>
<evidence type="ECO:0000256" key="3">
    <source>
        <dbReference type="ARBA" id="ARBA00022692"/>
    </source>
</evidence>
<protein>
    <submittedName>
        <fullName evidence="10">DUF5706 domain-containing protein</fullName>
    </submittedName>
</protein>
<name>A0ABY8XZF2_9PSEU</name>
<keyword evidence="2" id="KW-1003">Cell membrane</keyword>
<keyword evidence="6" id="KW-0051">Antiviral defense</keyword>
<gene>
    <name evidence="10" type="ORF">QP939_21710</name>
</gene>
<feature type="transmembrane region" description="Helical" evidence="8">
    <location>
        <begin position="144"/>
        <end position="165"/>
    </location>
</feature>
<keyword evidence="3 8" id="KW-0812">Transmembrane</keyword>
<dbReference type="Pfam" id="PF18967">
    <property type="entry name" value="PycTM"/>
    <property type="match status" value="1"/>
</dbReference>
<evidence type="ECO:0000313" key="11">
    <source>
        <dbReference type="Proteomes" id="UP001227101"/>
    </source>
</evidence>
<proteinExistence type="predicted"/>
<dbReference type="EMBL" id="CP127173">
    <property type="protein sequence ID" value="WIV61026.1"/>
    <property type="molecule type" value="Genomic_DNA"/>
</dbReference>
<evidence type="ECO:0000313" key="10">
    <source>
        <dbReference type="EMBL" id="WIV61026.1"/>
    </source>
</evidence>
<keyword evidence="7 8" id="KW-0472">Membrane</keyword>
<feature type="transmembrane region" description="Helical" evidence="8">
    <location>
        <begin position="68"/>
        <end position="88"/>
    </location>
</feature>
<evidence type="ECO:0000256" key="8">
    <source>
        <dbReference type="SAM" id="Phobius"/>
    </source>
</evidence>
<keyword evidence="4" id="KW-0547">Nucleotide-binding</keyword>
<evidence type="ECO:0000256" key="7">
    <source>
        <dbReference type="ARBA" id="ARBA00023136"/>
    </source>
</evidence>